<feature type="chain" id="PRO_5030641379" description="Transmembrane protein" evidence="2">
    <location>
        <begin position="23"/>
        <end position="388"/>
    </location>
</feature>
<evidence type="ECO:0000256" key="1">
    <source>
        <dbReference type="SAM" id="MobiDB-lite"/>
    </source>
</evidence>
<evidence type="ECO:0000256" key="2">
    <source>
        <dbReference type="SAM" id="SignalP"/>
    </source>
</evidence>
<keyword evidence="2" id="KW-0732">Signal</keyword>
<accession>A0A7S2VEH0</accession>
<evidence type="ECO:0000313" key="3">
    <source>
        <dbReference type="EMBL" id="CAD9954058.1"/>
    </source>
</evidence>
<sequence length="388" mass="41322">MLRSYIFVFLCWQTAISGLVAGGELESPTPEDIATLDSTADSMLLQEDGEEGGESLEQLGDDESDVDDEAEENRNGSSSAPSSSKRLWGAAPSASEASTGEATDGAATESSESSSTTHSPQSPHFSFPKRTKPEYTPPEGFVITARVFIDPSDRMAHLDEDPITLPYWDCGITGSTTSPVPVRDAAFRHSVTPTTPWTGTDGKHPLLAVALSPLVIETNSGESKQIQAGQVILLEDVLIAGHKLLPTNNQELQVLFLTLPQTHYHPGKDRLSLHKSSNRNPGIHPCPNPESGAAQNGRRTAFLTVRNIRRALLGMIGLSLSTLAADFFSKTAPLWLAVGVGGTCFVAAGTALTVMTGETAITSLEYAFEQRRLATFVKGDGEPTEASA</sequence>
<feature type="region of interest" description="Disordered" evidence="1">
    <location>
        <begin position="45"/>
        <end position="138"/>
    </location>
</feature>
<feature type="compositionally biased region" description="Low complexity" evidence="1">
    <location>
        <begin position="109"/>
        <end position="126"/>
    </location>
</feature>
<feature type="compositionally biased region" description="Acidic residues" evidence="1">
    <location>
        <begin position="47"/>
        <end position="71"/>
    </location>
</feature>
<organism evidence="3">
    <name type="scientific">Entomoneis paludosa</name>
    <dbReference type="NCBI Taxonomy" id="265537"/>
    <lineage>
        <taxon>Eukaryota</taxon>
        <taxon>Sar</taxon>
        <taxon>Stramenopiles</taxon>
        <taxon>Ochrophyta</taxon>
        <taxon>Bacillariophyta</taxon>
        <taxon>Bacillariophyceae</taxon>
        <taxon>Bacillariophycidae</taxon>
        <taxon>Entomoneidaceae</taxon>
        <taxon>Entomoneis</taxon>
    </lineage>
</organism>
<proteinExistence type="predicted"/>
<protein>
    <recommendedName>
        <fullName evidence="4">Transmembrane protein</fullName>
    </recommendedName>
</protein>
<reference evidence="3" key="1">
    <citation type="submission" date="2021-01" db="EMBL/GenBank/DDBJ databases">
        <authorList>
            <person name="Corre E."/>
            <person name="Pelletier E."/>
            <person name="Niang G."/>
            <person name="Scheremetjew M."/>
            <person name="Finn R."/>
            <person name="Kale V."/>
            <person name="Holt S."/>
            <person name="Cochrane G."/>
            <person name="Meng A."/>
            <person name="Brown T."/>
            <person name="Cohen L."/>
        </authorList>
    </citation>
    <scope>NUCLEOTIDE SEQUENCE</scope>
    <source>
        <strain evidence="3">CCMP125</strain>
    </source>
</reference>
<evidence type="ECO:0008006" key="4">
    <source>
        <dbReference type="Google" id="ProtNLM"/>
    </source>
</evidence>
<name>A0A7S2VEH0_9STRA</name>
<feature type="region of interest" description="Disordered" evidence="1">
    <location>
        <begin position="267"/>
        <end position="297"/>
    </location>
</feature>
<dbReference type="AlphaFoldDB" id="A0A7S2VEH0"/>
<dbReference type="EMBL" id="HBHT01010010">
    <property type="protein sequence ID" value="CAD9954058.1"/>
    <property type="molecule type" value="Transcribed_RNA"/>
</dbReference>
<feature type="signal peptide" evidence="2">
    <location>
        <begin position="1"/>
        <end position="22"/>
    </location>
</feature>
<gene>
    <name evidence="3" type="ORF">APAL1065_LOCUS6690</name>
</gene>